<sequence length="387" mass="41338">MSEDVTPVDTSATVPSTSVRLANLHEATRTMMLAESRETVARTAATAATDVLGFPMNTVRLYDPGTDRLMPTAVSAGVEEVAGERTPYERGETIQWEAFDGDEVLVFDDVTEIDDDVPRSGSGSMLVAPLGEHGVLTLGSTTEGGIDPADVELARVLAANVEAAMDRARRRAALGERTESLRRKNERLDEFASIVSHDLRNPLNVARGYVELAIEEDDTDELPAALDALDRMEDLVDATLSLAREGRDVEETEPTDVGDLAREAWAVVDAPAATLVVEDAPTVPADPERLRTLLENCLRNAVDHAGRDVTVVVGATPDGFFVADDGPGIPEGEREAALERGYTTADDGTGFGLAIVADIARAHGWTTELSESADGGLRLTFDGSRQP</sequence>
<reference evidence="7 8" key="1">
    <citation type="submission" date="2019-12" db="EMBL/GenBank/DDBJ databases">
        <title>Isolation and characterization of three novel carbon monoxide-oxidizing members of Halobacteria from salione crusts and soils.</title>
        <authorList>
            <person name="Myers M.R."/>
            <person name="King G.M."/>
        </authorList>
    </citation>
    <scope>NUCLEOTIDE SEQUENCE [LARGE SCALE GENOMIC DNA]</scope>
    <source>
        <strain evidence="7 8">WSA2</strain>
    </source>
</reference>
<dbReference type="Pfam" id="PF02518">
    <property type="entry name" value="HATPase_c"/>
    <property type="match status" value="1"/>
</dbReference>
<dbReference type="Gene3D" id="3.30.565.10">
    <property type="entry name" value="Histidine kinase-like ATPase, C-terminal domain"/>
    <property type="match status" value="1"/>
</dbReference>
<organism evidence="7 8">
    <name type="scientific">Halobaculum saliterrae</name>
    <dbReference type="NCBI Taxonomy" id="2073113"/>
    <lineage>
        <taxon>Archaea</taxon>
        <taxon>Methanobacteriati</taxon>
        <taxon>Methanobacteriota</taxon>
        <taxon>Stenosarchaea group</taxon>
        <taxon>Halobacteria</taxon>
        <taxon>Halobacteriales</taxon>
        <taxon>Haloferacaceae</taxon>
        <taxon>Halobaculum</taxon>
    </lineage>
</organism>
<dbReference type="CDD" id="cd00082">
    <property type="entry name" value="HisKA"/>
    <property type="match status" value="1"/>
</dbReference>
<dbReference type="InterPro" id="IPR003018">
    <property type="entry name" value="GAF"/>
</dbReference>
<dbReference type="InterPro" id="IPR029016">
    <property type="entry name" value="GAF-like_dom_sf"/>
</dbReference>
<dbReference type="CDD" id="cd00075">
    <property type="entry name" value="HATPase"/>
    <property type="match status" value="1"/>
</dbReference>
<dbReference type="SMART" id="SM00387">
    <property type="entry name" value="HATPase_c"/>
    <property type="match status" value="1"/>
</dbReference>
<dbReference type="SUPFAM" id="SSF47384">
    <property type="entry name" value="Homodimeric domain of signal transducing histidine kinase"/>
    <property type="match status" value="1"/>
</dbReference>
<dbReference type="Gene3D" id="1.10.287.130">
    <property type="match status" value="1"/>
</dbReference>
<evidence type="ECO:0000256" key="1">
    <source>
        <dbReference type="ARBA" id="ARBA00000085"/>
    </source>
</evidence>
<evidence type="ECO:0000256" key="4">
    <source>
        <dbReference type="ARBA" id="ARBA00022777"/>
    </source>
</evidence>
<protein>
    <recommendedName>
        <fullName evidence="2">histidine kinase</fullName>
        <ecNumber evidence="2">2.7.13.3</ecNumber>
    </recommendedName>
</protein>
<dbReference type="PROSITE" id="PS50109">
    <property type="entry name" value="HIS_KIN"/>
    <property type="match status" value="1"/>
</dbReference>
<dbReference type="EC" id="2.7.13.3" evidence="2"/>
<dbReference type="SUPFAM" id="SSF55781">
    <property type="entry name" value="GAF domain-like"/>
    <property type="match status" value="1"/>
</dbReference>
<dbReference type="GO" id="GO:0000155">
    <property type="term" value="F:phosphorelay sensor kinase activity"/>
    <property type="evidence" value="ECO:0007669"/>
    <property type="project" value="InterPro"/>
</dbReference>
<dbReference type="SMART" id="SM00065">
    <property type="entry name" value="GAF"/>
    <property type="match status" value="1"/>
</dbReference>
<dbReference type="InterPro" id="IPR003661">
    <property type="entry name" value="HisK_dim/P_dom"/>
</dbReference>
<dbReference type="SUPFAM" id="SSF55874">
    <property type="entry name" value="ATPase domain of HSP90 chaperone/DNA topoisomerase II/histidine kinase"/>
    <property type="match status" value="1"/>
</dbReference>
<dbReference type="Pfam" id="PF13185">
    <property type="entry name" value="GAF_2"/>
    <property type="match status" value="1"/>
</dbReference>
<dbReference type="InterPro" id="IPR050736">
    <property type="entry name" value="Sensor_HK_Regulatory"/>
</dbReference>
<keyword evidence="3" id="KW-0808">Transferase</keyword>
<dbReference type="SMART" id="SM00388">
    <property type="entry name" value="HisKA"/>
    <property type="match status" value="1"/>
</dbReference>
<evidence type="ECO:0000259" key="6">
    <source>
        <dbReference type="PROSITE" id="PS50109"/>
    </source>
</evidence>
<gene>
    <name evidence="7" type="ORF">GRX01_09125</name>
</gene>
<dbReference type="InterPro" id="IPR003594">
    <property type="entry name" value="HATPase_dom"/>
</dbReference>
<keyword evidence="8" id="KW-1185">Reference proteome</keyword>
<feature type="domain" description="Histidine kinase" evidence="6">
    <location>
        <begin position="194"/>
        <end position="387"/>
    </location>
</feature>
<keyword evidence="4" id="KW-0418">Kinase</keyword>
<dbReference type="Proteomes" id="UP000437065">
    <property type="component" value="Unassembled WGS sequence"/>
</dbReference>
<dbReference type="RefSeq" id="WP_159666031.1">
    <property type="nucleotide sequence ID" value="NZ_WUUS01000005.1"/>
</dbReference>
<evidence type="ECO:0000256" key="2">
    <source>
        <dbReference type="ARBA" id="ARBA00012438"/>
    </source>
</evidence>
<name>A0A6B0SRD3_9EURY</name>
<proteinExistence type="predicted"/>
<dbReference type="InterPro" id="IPR005467">
    <property type="entry name" value="His_kinase_dom"/>
</dbReference>
<evidence type="ECO:0000256" key="5">
    <source>
        <dbReference type="ARBA" id="ARBA00023012"/>
    </source>
</evidence>
<dbReference type="AlphaFoldDB" id="A0A6B0SRD3"/>
<dbReference type="InterPro" id="IPR036097">
    <property type="entry name" value="HisK_dim/P_sf"/>
</dbReference>
<dbReference type="Gene3D" id="3.30.450.40">
    <property type="match status" value="1"/>
</dbReference>
<evidence type="ECO:0000313" key="7">
    <source>
        <dbReference type="EMBL" id="MXR41498.1"/>
    </source>
</evidence>
<evidence type="ECO:0000313" key="8">
    <source>
        <dbReference type="Proteomes" id="UP000437065"/>
    </source>
</evidence>
<dbReference type="InterPro" id="IPR036890">
    <property type="entry name" value="HATPase_C_sf"/>
</dbReference>
<accession>A0A6B0SRD3</accession>
<evidence type="ECO:0000256" key="3">
    <source>
        <dbReference type="ARBA" id="ARBA00022679"/>
    </source>
</evidence>
<dbReference type="EMBL" id="WUUS01000005">
    <property type="protein sequence ID" value="MXR41498.1"/>
    <property type="molecule type" value="Genomic_DNA"/>
</dbReference>
<keyword evidence="5" id="KW-0902">Two-component regulatory system</keyword>
<dbReference type="PANTHER" id="PTHR43711:SF1">
    <property type="entry name" value="HISTIDINE KINASE 1"/>
    <property type="match status" value="1"/>
</dbReference>
<comment type="caution">
    <text evidence="7">The sequence shown here is derived from an EMBL/GenBank/DDBJ whole genome shotgun (WGS) entry which is preliminary data.</text>
</comment>
<dbReference type="Pfam" id="PF00512">
    <property type="entry name" value="HisKA"/>
    <property type="match status" value="1"/>
</dbReference>
<dbReference type="OrthoDB" id="8127at2157"/>
<comment type="catalytic activity">
    <reaction evidence="1">
        <text>ATP + protein L-histidine = ADP + protein N-phospho-L-histidine.</text>
        <dbReference type="EC" id="2.7.13.3"/>
    </reaction>
</comment>
<dbReference type="PANTHER" id="PTHR43711">
    <property type="entry name" value="TWO-COMPONENT HISTIDINE KINASE"/>
    <property type="match status" value="1"/>
</dbReference>